<evidence type="ECO:0000256" key="1">
    <source>
        <dbReference type="ARBA" id="ARBA00000012"/>
    </source>
</evidence>
<evidence type="ECO:0000256" key="6">
    <source>
        <dbReference type="ARBA" id="ARBA00016919"/>
    </source>
</evidence>
<dbReference type="InterPro" id="IPR000489">
    <property type="entry name" value="Pterin-binding_dom"/>
</dbReference>
<reference evidence="14 15" key="1">
    <citation type="submission" date="2016-12" db="EMBL/GenBank/DDBJ databases">
        <authorList>
            <person name="Song W.-J."/>
            <person name="Kurnit D.M."/>
        </authorList>
    </citation>
    <scope>NUCLEOTIDE SEQUENCE [LARGE SCALE GENOMIC DNA]</scope>
    <source>
        <strain evidence="14 15">175</strain>
    </source>
</reference>
<dbReference type="NCBIfam" id="TIGR01496">
    <property type="entry name" value="DHPS"/>
    <property type="match status" value="1"/>
</dbReference>
<dbReference type="AlphaFoldDB" id="A0A1Y6D945"/>
<evidence type="ECO:0000313" key="14">
    <source>
        <dbReference type="EMBL" id="SMF96922.1"/>
    </source>
</evidence>
<accession>A0A1Y6D945</accession>
<dbReference type="RefSeq" id="WP_085215768.1">
    <property type="nucleotide sequence ID" value="NZ_FXAM01000001.1"/>
</dbReference>
<dbReference type="GO" id="GO:0004156">
    <property type="term" value="F:dihydropteroate synthase activity"/>
    <property type="evidence" value="ECO:0007669"/>
    <property type="project" value="UniProtKB-EC"/>
</dbReference>
<evidence type="ECO:0000256" key="9">
    <source>
        <dbReference type="ARBA" id="ARBA00022842"/>
    </source>
</evidence>
<keyword evidence="7 12" id="KW-0808">Transferase</keyword>
<dbReference type="SUPFAM" id="SSF51717">
    <property type="entry name" value="Dihydropteroate synthetase-like"/>
    <property type="match status" value="1"/>
</dbReference>
<evidence type="ECO:0000256" key="3">
    <source>
        <dbReference type="ARBA" id="ARBA00004763"/>
    </source>
</evidence>
<dbReference type="OrthoDB" id="9811744at2"/>
<evidence type="ECO:0000313" key="15">
    <source>
        <dbReference type="Proteomes" id="UP000192923"/>
    </source>
</evidence>
<comment type="function">
    <text evidence="12">Catalyzes the condensation of para-aminobenzoate (pABA) with 6-hydroxymethyl-7,8-dihydropterin diphosphate (DHPt-PP) to form 7,8-dihydropteroate (H2Pte), the immediate precursor of folate derivatives.</text>
</comment>
<dbReference type="EMBL" id="FXAM01000001">
    <property type="protein sequence ID" value="SMF96922.1"/>
    <property type="molecule type" value="Genomic_DNA"/>
</dbReference>
<dbReference type="InterPro" id="IPR011005">
    <property type="entry name" value="Dihydropteroate_synth-like_sf"/>
</dbReference>
<evidence type="ECO:0000256" key="12">
    <source>
        <dbReference type="RuleBase" id="RU361205"/>
    </source>
</evidence>
<dbReference type="PANTHER" id="PTHR20941">
    <property type="entry name" value="FOLATE SYNTHESIS PROTEINS"/>
    <property type="match status" value="1"/>
</dbReference>
<dbReference type="Proteomes" id="UP000192923">
    <property type="component" value="Unassembled WGS sequence"/>
</dbReference>
<feature type="domain" description="Pterin-binding" evidence="13">
    <location>
        <begin position="16"/>
        <end position="272"/>
    </location>
</feature>
<comment type="catalytic activity">
    <reaction evidence="1">
        <text>(7,8-dihydropterin-6-yl)methyl diphosphate + 4-aminobenzoate = 7,8-dihydropteroate + diphosphate</text>
        <dbReference type="Rhea" id="RHEA:19949"/>
        <dbReference type="ChEBI" id="CHEBI:17836"/>
        <dbReference type="ChEBI" id="CHEBI:17839"/>
        <dbReference type="ChEBI" id="CHEBI:33019"/>
        <dbReference type="ChEBI" id="CHEBI:72950"/>
        <dbReference type="EC" id="2.5.1.15"/>
    </reaction>
</comment>
<protein>
    <recommendedName>
        <fullName evidence="6 12">Dihydropteroate synthase</fullName>
        <shortName evidence="12">DHPS</shortName>
        <ecNumber evidence="5 12">2.5.1.15</ecNumber>
    </recommendedName>
    <alternativeName>
        <fullName evidence="11 12">Dihydropteroate pyrophosphorylase</fullName>
    </alternativeName>
</protein>
<dbReference type="InterPro" id="IPR006390">
    <property type="entry name" value="DHP_synth_dom"/>
</dbReference>
<evidence type="ECO:0000256" key="5">
    <source>
        <dbReference type="ARBA" id="ARBA00012458"/>
    </source>
</evidence>
<dbReference type="Pfam" id="PF00809">
    <property type="entry name" value="Pterin_bind"/>
    <property type="match status" value="1"/>
</dbReference>
<dbReference type="EC" id="2.5.1.15" evidence="5 12"/>
<dbReference type="PROSITE" id="PS00792">
    <property type="entry name" value="DHPS_1"/>
    <property type="match status" value="1"/>
</dbReference>
<dbReference type="GO" id="GO:0046656">
    <property type="term" value="P:folic acid biosynthetic process"/>
    <property type="evidence" value="ECO:0007669"/>
    <property type="project" value="UniProtKB-KW"/>
</dbReference>
<dbReference type="PROSITE" id="PS50972">
    <property type="entry name" value="PTERIN_BINDING"/>
    <property type="match status" value="1"/>
</dbReference>
<comment type="cofactor">
    <cofactor evidence="2 12">
        <name>Mg(2+)</name>
        <dbReference type="ChEBI" id="CHEBI:18420"/>
    </cofactor>
</comment>
<evidence type="ECO:0000256" key="8">
    <source>
        <dbReference type="ARBA" id="ARBA00022723"/>
    </source>
</evidence>
<proteinExistence type="inferred from homology"/>
<dbReference type="PROSITE" id="PS00793">
    <property type="entry name" value="DHPS_2"/>
    <property type="match status" value="1"/>
</dbReference>
<dbReference type="STRING" id="1760988.SAMN02949497_4336"/>
<evidence type="ECO:0000256" key="11">
    <source>
        <dbReference type="ARBA" id="ARBA00030193"/>
    </source>
</evidence>
<gene>
    <name evidence="14" type="ORF">SAMN02949497_4336</name>
</gene>
<dbReference type="CDD" id="cd00739">
    <property type="entry name" value="DHPS"/>
    <property type="match status" value="1"/>
</dbReference>
<dbReference type="Gene3D" id="3.20.20.20">
    <property type="entry name" value="Dihydropteroate synthase-like"/>
    <property type="match status" value="1"/>
</dbReference>
<dbReference type="UniPathway" id="UPA00077">
    <property type="reaction ID" value="UER00156"/>
</dbReference>
<dbReference type="GO" id="GO:0046872">
    <property type="term" value="F:metal ion binding"/>
    <property type="evidence" value="ECO:0007669"/>
    <property type="project" value="UniProtKB-KW"/>
</dbReference>
<dbReference type="InterPro" id="IPR045031">
    <property type="entry name" value="DHP_synth-like"/>
</dbReference>
<evidence type="ECO:0000256" key="7">
    <source>
        <dbReference type="ARBA" id="ARBA00022679"/>
    </source>
</evidence>
<keyword evidence="15" id="KW-1185">Reference proteome</keyword>
<name>A0A1Y6D945_9GAMM</name>
<organism evidence="14 15">
    <name type="scientific">Methylomagnum ishizawai</name>
    <dbReference type="NCBI Taxonomy" id="1760988"/>
    <lineage>
        <taxon>Bacteria</taxon>
        <taxon>Pseudomonadati</taxon>
        <taxon>Pseudomonadota</taxon>
        <taxon>Gammaproteobacteria</taxon>
        <taxon>Methylococcales</taxon>
        <taxon>Methylococcaceae</taxon>
        <taxon>Methylomagnum</taxon>
    </lineage>
</organism>
<keyword evidence="9 12" id="KW-0460">Magnesium</keyword>
<keyword evidence="8 12" id="KW-0479">Metal-binding</keyword>
<dbReference type="FunFam" id="3.20.20.20:FF:000006">
    <property type="entry name" value="Dihydropteroate synthase"/>
    <property type="match status" value="1"/>
</dbReference>
<evidence type="ECO:0000256" key="4">
    <source>
        <dbReference type="ARBA" id="ARBA00009503"/>
    </source>
</evidence>
<dbReference type="GO" id="GO:0005829">
    <property type="term" value="C:cytosol"/>
    <property type="evidence" value="ECO:0007669"/>
    <property type="project" value="TreeGrafter"/>
</dbReference>
<evidence type="ECO:0000259" key="13">
    <source>
        <dbReference type="PROSITE" id="PS50972"/>
    </source>
</evidence>
<dbReference type="GO" id="GO:0046654">
    <property type="term" value="P:tetrahydrofolate biosynthetic process"/>
    <property type="evidence" value="ECO:0007669"/>
    <property type="project" value="UniProtKB-UniPathway"/>
</dbReference>
<comment type="similarity">
    <text evidence="4 12">Belongs to the DHPS family.</text>
</comment>
<comment type="pathway">
    <text evidence="3 12">Cofactor biosynthesis; tetrahydrofolate biosynthesis; 7,8-dihydrofolate from 2-amino-4-hydroxy-6-hydroxymethyl-7,8-dihydropteridine diphosphate and 4-aminobenzoate: step 1/2.</text>
</comment>
<dbReference type="PANTHER" id="PTHR20941:SF1">
    <property type="entry name" value="FOLIC ACID SYNTHESIS PROTEIN FOL1"/>
    <property type="match status" value="1"/>
</dbReference>
<keyword evidence="10 12" id="KW-0289">Folate biosynthesis</keyword>
<evidence type="ECO:0000256" key="10">
    <source>
        <dbReference type="ARBA" id="ARBA00022909"/>
    </source>
</evidence>
<evidence type="ECO:0000256" key="2">
    <source>
        <dbReference type="ARBA" id="ARBA00001946"/>
    </source>
</evidence>
<sequence length="282" mass="29561">MSEANLERWQARAGRPLIMGILNATPDSFSDGGRFLDLERALAQAARMADEGADIIDIGGESTRPGADPVPVAVQIERVVPIVRAIRGKLSPELAISIDTTWSAVAEAALDAGADMINDVAAGRDDPGILALAARRNVPIALMHMQGAPKTMQDNPGYGDVVAEVLGFLETRIEAALTAGIPPDNIILDPGIGFGKRREDNLRLLAGLGRLVATGHTVLLGTSRKRFMGAICGETRPDQLLGATVATTAWGVAQGVGIFRVHDVRENRQAADVAAAILAAGI</sequence>